<dbReference type="AlphaFoldDB" id="A0A0V1GSD2"/>
<dbReference type="EMBL" id="JYDS01000704">
    <property type="protein sequence ID" value="KRZ00997.1"/>
    <property type="molecule type" value="Genomic_DNA"/>
</dbReference>
<comment type="caution">
    <text evidence="2">The sequence shown here is derived from an EMBL/GenBank/DDBJ whole genome shotgun (WGS) entry which is preliminary data.</text>
</comment>
<reference evidence="2 3" key="1">
    <citation type="submission" date="2015-01" db="EMBL/GenBank/DDBJ databases">
        <title>Evolution of Trichinella species and genotypes.</title>
        <authorList>
            <person name="Korhonen P.K."/>
            <person name="Edoardo P."/>
            <person name="Giuseppe L.R."/>
            <person name="Gasser R.B."/>
        </authorList>
    </citation>
    <scope>NUCLEOTIDE SEQUENCE [LARGE SCALE GENOMIC DNA]</scope>
    <source>
        <strain evidence="2">ISS588</strain>
    </source>
</reference>
<keyword evidence="1" id="KW-1133">Transmembrane helix</keyword>
<proteinExistence type="predicted"/>
<evidence type="ECO:0000313" key="3">
    <source>
        <dbReference type="Proteomes" id="UP000054805"/>
    </source>
</evidence>
<name>A0A0V1GSD2_TRIPS</name>
<sequence length="141" mass="16143">MPVWLQASIISHFGVNGLPDERLVLYECPEDGTDASPNVHQGTNTCSLFSLSSSLFIENNRAFKERRTESKNEYHSFSCRFRPCFIIIVIIALQMLCIFLHQPFKWRIIIKVGSAHSATKNSSEVAMVCYEKDSILKRSLW</sequence>
<feature type="transmembrane region" description="Helical" evidence="1">
    <location>
        <begin position="80"/>
        <end position="101"/>
    </location>
</feature>
<keyword evidence="1" id="KW-0812">Transmembrane</keyword>
<keyword evidence="3" id="KW-1185">Reference proteome</keyword>
<dbReference type="Proteomes" id="UP000054805">
    <property type="component" value="Unassembled WGS sequence"/>
</dbReference>
<evidence type="ECO:0000256" key="1">
    <source>
        <dbReference type="SAM" id="Phobius"/>
    </source>
</evidence>
<evidence type="ECO:0000313" key="2">
    <source>
        <dbReference type="EMBL" id="KRZ00997.1"/>
    </source>
</evidence>
<gene>
    <name evidence="2" type="ORF">T4B_4589</name>
</gene>
<protein>
    <submittedName>
        <fullName evidence="2">Uncharacterized protein</fullName>
    </submittedName>
</protein>
<accession>A0A0V1GSD2</accession>
<organism evidence="2 3">
    <name type="scientific">Trichinella pseudospiralis</name>
    <name type="common">Parasitic roundworm</name>
    <dbReference type="NCBI Taxonomy" id="6337"/>
    <lineage>
        <taxon>Eukaryota</taxon>
        <taxon>Metazoa</taxon>
        <taxon>Ecdysozoa</taxon>
        <taxon>Nematoda</taxon>
        <taxon>Enoplea</taxon>
        <taxon>Dorylaimia</taxon>
        <taxon>Trichinellida</taxon>
        <taxon>Trichinellidae</taxon>
        <taxon>Trichinella</taxon>
    </lineage>
</organism>
<keyword evidence="1" id="KW-0472">Membrane</keyword>